<reference evidence="6" key="1">
    <citation type="submission" date="2024-06" db="EMBL/GenBank/DDBJ databases">
        <title>Complete genome of Salinicola endophyticus HNIBRBA4755.</title>
        <authorList>
            <person name="Shin S.Y."/>
            <person name="Kang H."/>
            <person name="Song J."/>
        </authorList>
    </citation>
    <scope>NUCLEOTIDE SEQUENCE</scope>
    <source>
        <strain evidence="6">HNIBRBA4755</strain>
    </source>
</reference>
<dbReference type="EMBL" id="CP159578">
    <property type="protein sequence ID" value="XCJ77832.1"/>
    <property type="molecule type" value="Genomic_DNA"/>
</dbReference>
<accession>A0AB74U3C3</accession>
<feature type="compositionally biased region" description="Low complexity" evidence="4">
    <location>
        <begin position="8"/>
        <end position="24"/>
    </location>
</feature>
<dbReference type="InterPro" id="IPR001635">
    <property type="entry name" value="Flag_hook_Flik"/>
</dbReference>
<name>A0AB74U3C3_9GAMM</name>
<dbReference type="AlphaFoldDB" id="A0AB74U3C3"/>
<dbReference type="Pfam" id="PF02120">
    <property type="entry name" value="Flg_hook"/>
    <property type="match status" value="1"/>
</dbReference>
<dbReference type="InterPro" id="IPR052563">
    <property type="entry name" value="FliK"/>
</dbReference>
<evidence type="ECO:0000256" key="4">
    <source>
        <dbReference type="SAM" id="MobiDB-lite"/>
    </source>
</evidence>
<dbReference type="GO" id="GO:0009424">
    <property type="term" value="C:bacterial-type flagellum hook"/>
    <property type="evidence" value="ECO:0007669"/>
    <property type="project" value="InterPro"/>
</dbReference>
<dbReference type="PANTHER" id="PTHR37533">
    <property type="entry name" value="FLAGELLAR HOOK-LENGTH CONTROL PROTEIN"/>
    <property type="match status" value="1"/>
</dbReference>
<comment type="function">
    <text evidence="1">Controls the length of the flagellar hook.</text>
</comment>
<dbReference type="PANTHER" id="PTHR37533:SF2">
    <property type="entry name" value="FLAGELLAR HOOK-LENGTH CONTROL PROTEIN"/>
    <property type="match status" value="1"/>
</dbReference>
<keyword evidence="3" id="KW-1005">Bacterial flagellum biogenesis</keyword>
<evidence type="ECO:0000256" key="3">
    <source>
        <dbReference type="ARBA" id="ARBA00022795"/>
    </source>
</evidence>
<protein>
    <submittedName>
        <fullName evidence="6">Flagellar hook-length control protein FliK</fullName>
    </submittedName>
</protein>
<comment type="similarity">
    <text evidence="2">Belongs to the FliK family.</text>
</comment>
<keyword evidence="6" id="KW-0966">Cell projection</keyword>
<keyword evidence="6" id="KW-0282">Flagellum</keyword>
<dbReference type="InterPro" id="IPR038610">
    <property type="entry name" value="FliK-like_C_sf"/>
</dbReference>
<evidence type="ECO:0000256" key="2">
    <source>
        <dbReference type="ARBA" id="ARBA00009149"/>
    </source>
</evidence>
<sequence length="487" mass="48723">MTAAGDKAANAKSSGEASSSTSFAVALTQAGAKPRSPSDAGAAGSREARPDAARLTDDTRARLPAELVDALAKLALEETPSANGDDVAETLSGLLTKAAGGSEDGIIEALSALRESTSDASGNDIAEALTGAGGNQEGTTEQADALTLAALFAGLQPLSANADSRAPAEARDGQRLTPATLPSSGPAGSANVLASAIGLATRDLGGQAPADDRETARASARALSSALDATAAQRHGDTLAQRDAQARGESPLAALLTRSAAGHQASTQAQATATTDAPLTAEQLAARAQTAPQGVELSSLSRGHGASTEATAGFAGQLQQQSGSPLAMPTSTAPAAVPSQALPVAVQSPQWPASLGQQVLQMQQRGDSQMELKLHPRELGALSVSLNVHDNQAQLQILSAHAPVRAAVEAALPQLREALAQSGIALGEAMVGDHGQFQREQQEGDGRGTPGGALNATGLASLDESADAATTTLNTLLGARGNINLYA</sequence>
<evidence type="ECO:0000259" key="5">
    <source>
        <dbReference type="Pfam" id="PF02120"/>
    </source>
</evidence>
<dbReference type="RefSeq" id="WP_353978871.1">
    <property type="nucleotide sequence ID" value="NZ_CP159578.1"/>
</dbReference>
<feature type="domain" description="Flagellar hook-length control protein-like C-terminal" evidence="5">
    <location>
        <begin position="357"/>
        <end position="438"/>
    </location>
</feature>
<dbReference type="Gene3D" id="3.30.750.140">
    <property type="match status" value="1"/>
</dbReference>
<organism evidence="6">
    <name type="scientific">Salinicola endophyticus</name>
    <dbReference type="NCBI Taxonomy" id="1949083"/>
    <lineage>
        <taxon>Bacteria</taxon>
        <taxon>Pseudomonadati</taxon>
        <taxon>Pseudomonadota</taxon>
        <taxon>Gammaproteobacteria</taxon>
        <taxon>Oceanospirillales</taxon>
        <taxon>Halomonadaceae</taxon>
        <taxon>Salinicola</taxon>
    </lineage>
</organism>
<dbReference type="PRINTS" id="PR01007">
    <property type="entry name" value="FLGHOOKFLIK"/>
</dbReference>
<evidence type="ECO:0000313" key="6">
    <source>
        <dbReference type="EMBL" id="XCJ77832.1"/>
    </source>
</evidence>
<keyword evidence="6" id="KW-0969">Cilium</keyword>
<gene>
    <name evidence="6" type="ORF">ABV408_10220</name>
</gene>
<feature type="compositionally biased region" description="Low complexity" evidence="4">
    <location>
        <begin position="222"/>
        <end position="232"/>
    </location>
</feature>
<feature type="region of interest" description="Disordered" evidence="4">
    <location>
        <begin position="1"/>
        <end position="60"/>
    </location>
</feature>
<dbReference type="CDD" id="cd17470">
    <property type="entry name" value="T3SS_Flik_C"/>
    <property type="match status" value="1"/>
</dbReference>
<proteinExistence type="inferred from homology"/>
<evidence type="ECO:0000256" key="1">
    <source>
        <dbReference type="ARBA" id="ARBA00003944"/>
    </source>
</evidence>
<dbReference type="GO" id="GO:0044780">
    <property type="term" value="P:bacterial-type flagellum assembly"/>
    <property type="evidence" value="ECO:0007669"/>
    <property type="project" value="InterPro"/>
</dbReference>
<feature type="compositionally biased region" description="Basic and acidic residues" evidence="4">
    <location>
        <begin position="46"/>
        <end position="60"/>
    </location>
</feature>
<dbReference type="InterPro" id="IPR021136">
    <property type="entry name" value="Flagellar_hook_control-like_C"/>
</dbReference>
<feature type="region of interest" description="Disordered" evidence="4">
    <location>
        <begin position="162"/>
        <end position="188"/>
    </location>
</feature>
<feature type="region of interest" description="Disordered" evidence="4">
    <location>
        <begin position="222"/>
        <end position="247"/>
    </location>
</feature>